<gene>
    <name evidence="3" type="ORF">GSOID_T00003458001</name>
</gene>
<organism evidence="3">
    <name type="scientific">Oikopleura dioica</name>
    <name type="common">Tunicate</name>
    <dbReference type="NCBI Taxonomy" id="34765"/>
    <lineage>
        <taxon>Eukaryota</taxon>
        <taxon>Metazoa</taxon>
        <taxon>Chordata</taxon>
        <taxon>Tunicata</taxon>
        <taxon>Appendicularia</taxon>
        <taxon>Copelata</taxon>
        <taxon>Oikopleuridae</taxon>
        <taxon>Oikopleura</taxon>
    </lineage>
</organism>
<feature type="compositionally biased region" description="Basic residues" evidence="1">
    <location>
        <begin position="226"/>
        <end position="247"/>
    </location>
</feature>
<evidence type="ECO:0000313" key="3">
    <source>
        <dbReference type="EMBL" id="CBY18597.1"/>
    </source>
</evidence>
<sequence length="350" mass="41233">MGKSYENFMCKKFFHPTAKHNIKKVWMREQELQQEGKEELEAIEQFKREQDLYETKLLMGDSKAKAGLSFMYDQPASLKKDDYDLIGEKKQEFKFEWQKNAPREKYLKDDTSVQSDQPFGIAVKNVRCLKCKQWGHMNTDKECALYGQSTSLAPTTFKEKSYGGKLESGTLLLKKGATFGIDESLIASGTQDPTKKSKKEDPLGDKLANMSTKDKERLLEALRSGKVVKPKKSKKAKKEKKEKKAKKEKMEWTPAIKEEPDVKQERRSRSSSPKPRERRRLSSSSPDNRRRKLSSDEDNQRRRDRRRSRSNSRDRTKRRERSNSREHKKKSRRDRTRSRSRSRSRDRRRR</sequence>
<protein>
    <recommendedName>
        <fullName evidence="2">CBF1-interacting co-repressor CIR N-terminal domain-containing protein</fullName>
    </recommendedName>
</protein>
<dbReference type="GO" id="GO:0003714">
    <property type="term" value="F:transcription corepressor activity"/>
    <property type="evidence" value="ECO:0007669"/>
    <property type="project" value="InterPro"/>
</dbReference>
<dbReference type="SMART" id="SM01083">
    <property type="entry name" value="Cir_N"/>
    <property type="match status" value="1"/>
</dbReference>
<proteinExistence type="predicted"/>
<keyword evidence="4" id="KW-1185">Reference proteome</keyword>
<feature type="region of interest" description="Disordered" evidence="1">
    <location>
        <begin position="188"/>
        <end position="350"/>
    </location>
</feature>
<dbReference type="AlphaFoldDB" id="E4X7C5"/>
<dbReference type="Proteomes" id="UP000001307">
    <property type="component" value="Unassembled WGS sequence"/>
</dbReference>
<dbReference type="FunCoup" id="E4X7C5">
    <property type="interactions" value="186"/>
</dbReference>
<dbReference type="InParanoid" id="E4X7C5"/>
<accession>E4X7C5</accession>
<dbReference type="PANTHER" id="PTHR13151:SF2">
    <property type="entry name" value="COREPRESSOR INTERACTING WITH RBPJ 1"/>
    <property type="match status" value="1"/>
</dbReference>
<dbReference type="PANTHER" id="PTHR13151">
    <property type="entry name" value="CBF1 INTERACTING COREPRESSOR CIR"/>
    <property type="match status" value="1"/>
</dbReference>
<evidence type="ECO:0000313" key="4">
    <source>
        <dbReference type="Proteomes" id="UP000001307"/>
    </source>
</evidence>
<evidence type="ECO:0000259" key="2">
    <source>
        <dbReference type="SMART" id="SM01083"/>
    </source>
</evidence>
<evidence type="ECO:0000256" key="1">
    <source>
        <dbReference type="SAM" id="MobiDB-lite"/>
    </source>
</evidence>
<dbReference type="GO" id="GO:0005634">
    <property type="term" value="C:nucleus"/>
    <property type="evidence" value="ECO:0007669"/>
    <property type="project" value="TreeGrafter"/>
</dbReference>
<dbReference type="InterPro" id="IPR040014">
    <property type="entry name" value="CIR1"/>
</dbReference>
<feature type="domain" description="CBF1-interacting co-repressor CIR N-terminal" evidence="2">
    <location>
        <begin position="13"/>
        <end position="49"/>
    </location>
</feature>
<dbReference type="InterPro" id="IPR019339">
    <property type="entry name" value="CIR_N_dom"/>
</dbReference>
<feature type="compositionally biased region" description="Basic and acidic residues" evidence="1">
    <location>
        <begin position="248"/>
        <end position="268"/>
    </location>
</feature>
<reference evidence="3" key="1">
    <citation type="journal article" date="2010" name="Science">
        <title>Plasticity of animal genome architecture unmasked by rapid evolution of a pelagic tunicate.</title>
        <authorList>
            <person name="Denoeud F."/>
            <person name="Henriet S."/>
            <person name="Mungpakdee S."/>
            <person name="Aury J.M."/>
            <person name="Da Silva C."/>
            <person name="Brinkmann H."/>
            <person name="Mikhaleva J."/>
            <person name="Olsen L.C."/>
            <person name="Jubin C."/>
            <person name="Canestro C."/>
            <person name="Bouquet J.M."/>
            <person name="Danks G."/>
            <person name="Poulain J."/>
            <person name="Campsteijn C."/>
            <person name="Adamski M."/>
            <person name="Cross I."/>
            <person name="Yadetie F."/>
            <person name="Muffato M."/>
            <person name="Louis A."/>
            <person name="Butcher S."/>
            <person name="Tsagkogeorga G."/>
            <person name="Konrad A."/>
            <person name="Singh S."/>
            <person name="Jensen M.F."/>
            <person name="Cong E.H."/>
            <person name="Eikeseth-Otteraa H."/>
            <person name="Noel B."/>
            <person name="Anthouard V."/>
            <person name="Porcel B.M."/>
            <person name="Kachouri-Lafond R."/>
            <person name="Nishino A."/>
            <person name="Ugolini M."/>
            <person name="Chourrout P."/>
            <person name="Nishida H."/>
            <person name="Aasland R."/>
            <person name="Huzurbazar S."/>
            <person name="Westhof E."/>
            <person name="Delsuc F."/>
            <person name="Lehrach H."/>
            <person name="Reinhardt R."/>
            <person name="Weissenbach J."/>
            <person name="Roy S.W."/>
            <person name="Artiguenave F."/>
            <person name="Postlethwait J.H."/>
            <person name="Manak J.R."/>
            <person name="Thompson E.M."/>
            <person name="Jaillon O."/>
            <person name="Du Pasquier L."/>
            <person name="Boudinot P."/>
            <person name="Liberles D.A."/>
            <person name="Volff J.N."/>
            <person name="Philippe H."/>
            <person name="Lenhard B."/>
            <person name="Roest Crollius H."/>
            <person name="Wincker P."/>
            <person name="Chourrout D."/>
        </authorList>
    </citation>
    <scope>NUCLEOTIDE SEQUENCE [LARGE SCALE GENOMIC DNA]</scope>
</reference>
<dbReference type="Pfam" id="PF10197">
    <property type="entry name" value="Cir_N"/>
    <property type="match status" value="1"/>
</dbReference>
<feature type="compositionally biased region" description="Basic residues" evidence="1">
    <location>
        <begin position="302"/>
        <end position="350"/>
    </location>
</feature>
<feature type="compositionally biased region" description="Basic and acidic residues" evidence="1">
    <location>
        <begin position="193"/>
        <end position="204"/>
    </location>
</feature>
<dbReference type="OrthoDB" id="6253837at2759"/>
<dbReference type="EMBL" id="FN653028">
    <property type="protein sequence ID" value="CBY18597.1"/>
    <property type="molecule type" value="Genomic_DNA"/>
</dbReference>
<name>E4X7C5_OIKDI</name>